<keyword evidence="5" id="KW-1185">Reference proteome</keyword>
<dbReference type="InterPro" id="IPR001012">
    <property type="entry name" value="UBX_dom"/>
</dbReference>
<comment type="caution">
    <text evidence="4">The sequence shown here is derived from an EMBL/GenBank/DDBJ whole genome shotgun (WGS) entry which is preliminary data.</text>
</comment>
<organism evidence="4 5">
    <name type="scientific">Diplodia intermedia</name>
    <dbReference type="NCBI Taxonomy" id="856260"/>
    <lineage>
        <taxon>Eukaryota</taxon>
        <taxon>Fungi</taxon>
        <taxon>Dikarya</taxon>
        <taxon>Ascomycota</taxon>
        <taxon>Pezizomycotina</taxon>
        <taxon>Dothideomycetes</taxon>
        <taxon>Dothideomycetes incertae sedis</taxon>
        <taxon>Botryosphaeriales</taxon>
        <taxon>Botryosphaeriaceae</taxon>
        <taxon>Diplodia</taxon>
    </lineage>
</organism>
<feature type="compositionally biased region" description="Polar residues" evidence="2">
    <location>
        <begin position="136"/>
        <end position="150"/>
    </location>
</feature>
<evidence type="ECO:0000313" key="5">
    <source>
        <dbReference type="Proteomes" id="UP001521184"/>
    </source>
</evidence>
<dbReference type="Proteomes" id="UP001521184">
    <property type="component" value="Unassembled WGS sequence"/>
</dbReference>
<evidence type="ECO:0000313" key="4">
    <source>
        <dbReference type="EMBL" id="KAL1640589.1"/>
    </source>
</evidence>
<feature type="compositionally biased region" description="Basic and acidic residues" evidence="2">
    <location>
        <begin position="516"/>
        <end position="525"/>
    </location>
</feature>
<dbReference type="Pfam" id="PF23187">
    <property type="entry name" value="UBX7_N"/>
    <property type="match status" value="1"/>
</dbReference>
<dbReference type="Pfam" id="PF00789">
    <property type="entry name" value="UBX"/>
    <property type="match status" value="1"/>
</dbReference>
<feature type="coiled-coil region" evidence="1">
    <location>
        <begin position="249"/>
        <end position="293"/>
    </location>
</feature>
<feature type="compositionally biased region" description="Gly residues" evidence="2">
    <location>
        <begin position="469"/>
        <end position="510"/>
    </location>
</feature>
<proteinExistence type="predicted"/>
<feature type="region of interest" description="Disordered" evidence="2">
    <location>
        <begin position="112"/>
        <end position="194"/>
    </location>
</feature>
<dbReference type="CDD" id="cd01767">
    <property type="entry name" value="UBX"/>
    <property type="match status" value="1"/>
</dbReference>
<evidence type="ECO:0000259" key="3">
    <source>
        <dbReference type="SMART" id="SM00166"/>
    </source>
</evidence>
<accession>A0ABR3TMS7</accession>
<keyword evidence="1" id="KW-0175">Coiled coil</keyword>
<dbReference type="InterPro" id="IPR029071">
    <property type="entry name" value="Ubiquitin-like_domsf"/>
</dbReference>
<evidence type="ECO:0000256" key="2">
    <source>
        <dbReference type="SAM" id="MobiDB-lite"/>
    </source>
</evidence>
<feature type="domain" description="UBX" evidence="3">
    <location>
        <begin position="322"/>
        <end position="422"/>
    </location>
</feature>
<dbReference type="PANTHER" id="PTHR46424:SF1">
    <property type="entry name" value="UBX DOMAIN-CONTAINING PROTEIN 4"/>
    <property type="match status" value="1"/>
</dbReference>
<evidence type="ECO:0000256" key="1">
    <source>
        <dbReference type="SAM" id="Coils"/>
    </source>
</evidence>
<name>A0ABR3TMS7_9PEZI</name>
<feature type="compositionally biased region" description="Basic and acidic residues" evidence="2">
    <location>
        <begin position="535"/>
        <end position="548"/>
    </location>
</feature>
<reference evidence="4 5" key="1">
    <citation type="journal article" date="2023" name="Plant Dis.">
        <title>First Report of Diplodia intermedia Causing Canker and Dieback Diseases on Apple Trees in Canada.</title>
        <authorList>
            <person name="Ellouze W."/>
            <person name="Ilyukhin E."/>
            <person name="Sulman M."/>
            <person name="Ali S."/>
        </authorList>
    </citation>
    <scope>NUCLEOTIDE SEQUENCE [LARGE SCALE GENOMIC DNA]</scope>
    <source>
        <strain evidence="4 5">M45-28</strain>
    </source>
</reference>
<gene>
    <name evidence="4" type="ORF">SLS58_006784</name>
</gene>
<feature type="compositionally biased region" description="Polar residues" evidence="2">
    <location>
        <begin position="175"/>
        <end position="194"/>
    </location>
</feature>
<sequence>MFHQGDVQSGISLAITQAKSVNFAKADADEESTIWEDEWLSNEPLATLLAQKTIALRLEAGSQEAGFLSVFCPVPKTPAVLVIHNGQLKLCLLGGVSHDEFISKLEGVLNPETAGHGSAPEDTTTTEPSVEDTTEAATQVQPEFNSIADETSTSTAQATTSSVSPTTESSPSASRQPAPTQPATSSESTSSADLNSLFPDRAARLEADHQLTQEAEAAARAAKAAGKRKAVEEEISSASPQDTRRLSYAAQEKMRKQAHQDELNRILQRVEADKKERREREELRKRQREAELQEFAGADFATPASPVLEVAKRGSISGASRGPAPKSGDVCLRIRLLDGSQIREYFPPTATLHADVRPRVDWALSSGPGPSSSSSKPPAAPPYSFKHILAPLPNRTLGPSDETKPLNDLPDVVPSATLVLVPVKNAVGAYTGLGGGYIGSIYVAMVQLYNMFVGLLATVFAPFGRGRGGQEGGGGHGGATVGGAQDGQGQGRGSGREGGNAGGSGSGSGSGIRIRTLRDQDEKGNEYYNGNSLDFEPKPKKGDEDEKK</sequence>
<protein>
    <recommendedName>
        <fullName evidence="3">UBX domain-containing protein</fullName>
    </recommendedName>
</protein>
<feature type="region of interest" description="Disordered" evidence="2">
    <location>
        <begin position="469"/>
        <end position="548"/>
    </location>
</feature>
<dbReference type="SUPFAM" id="SSF54236">
    <property type="entry name" value="Ubiquitin-like"/>
    <property type="match status" value="1"/>
</dbReference>
<dbReference type="PANTHER" id="PTHR46424">
    <property type="entry name" value="UBX DOMAIN-CONTAINING PROTEIN 4"/>
    <property type="match status" value="1"/>
</dbReference>
<dbReference type="Gene3D" id="3.10.20.90">
    <property type="entry name" value="Phosphatidylinositol 3-kinase Catalytic Subunit, Chain A, domain 1"/>
    <property type="match status" value="1"/>
</dbReference>
<dbReference type="EMBL" id="JAKEKT020000048">
    <property type="protein sequence ID" value="KAL1640589.1"/>
    <property type="molecule type" value="Genomic_DNA"/>
</dbReference>
<feature type="compositionally biased region" description="Low complexity" evidence="2">
    <location>
        <begin position="151"/>
        <end position="174"/>
    </location>
</feature>
<dbReference type="SMART" id="SM00166">
    <property type="entry name" value="UBX"/>
    <property type="match status" value="1"/>
</dbReference>